<dbReference type="InterPro" id="IPR020785">
    <property type="entry name" value="Ribosomal_uL11_CS"/>
</dbReference>
<evidence type="ECO:0000256" key="4">
    <source>
        <dbReference type="RuleBase" id="RU003978"/>
    </source>
</evidence>
<dbReference type="InterPro" id="IPR036769">
    <property type="entry name" value="Ribosomal_uL11_C_sf"/>
</dbReference>
<dbReference type="Gene3D" id="3.30.1550.10">
    <property type="entry name" value="Ribosomal protein L11/L12, N-terminal domain"/>
    <property type="match status" value="1"/>
</dbReference>
<feature type="domain" description="Large ribosomal subunit protein uL11 C-terminal" evidence="5">
    <location>
        <begin position="78"/>
        <end position="146"/>
    </location>
</feature>
<dbReference type="Pfam" id="PF03946">
    <property type="entry name" value="Ribosomal_L11_N"/>
    <property type="match status" value="1"/>
</dbReference>
<dbReference type="STRING" id="1288291.A0A059F503"/>
<feature type="domain" description="Large ribosomal subunit protein uL11 N-terminal" evidence="6">
    <location>
        <begin position="18"/>
        <end position="72"/>
    </location>
</feature>
<proteinExistence type="inferred from homology"/>
<dbReference type="PROSITE" id="PS00359">
    <property type="entry name" value="RIBOSOMAL_L11"/>
    <property type="match status" value="1"/>
</dbReference>
<dbReference type="InterPro" id="IPR000911">
    <property type="entry name" value="Ribosomal_uL11"/>
</dbReference>
<dbReference type="InterPro" id="IPR020783">
    <property type="entry name" value="Ribosomal_uL11_C"/>
</dbReference>
<dbReference type="VEuPathDB" id="MicrosporidiaDB:H312_00308"/>
<dbReference type="CDD" id="cd00349">
    <property type="entry name" value="Ribosomal_L11"/>
    <property type="match status" value="1"/>
</dbReference>
<evidence type="ECO:0000259" key="5">
    <source>
        <dbReference type="Pfam" id="PF00298"/>
    </source>
</evidence>
<dbReference type="HAMAP" id="MF_00736">
    <property type="entry name" value="Ribosomal_uL11"/>
    <property type="match status" value="1"/>
</dbReference>
<dbReference type="SUPFAM" id="SSF46906">
    <property type="entry name" value="Ribosomal protein L11, C-terminal domain"/>
    <property type="match status" value="1"/>
</dbReference>
<accession>A0A059F503</accession>
<reference evidence="7 8" key="2">
    <citation type="submission" date="2014-03" db="EMBL/GenBank/DDBJ databases">
        <title>The Genome Sequence of Anncaliia algerae insect isolate PRA339.</title>
        <authorList>
            <consortium name="The Broad Institute Genome Sequencing Platform"/>
            <consortium name="The Broad Institute Genome Sequencing Center for Infectious Disease"/>
            <person name="Cuomo C."/>
            <person name="Becnel J."/>
            <person name="Sanscrainte N."/>
            <person name="Walker B."/>
            <person name="Young S.K."/>
            <person name="Zeng Q."/>
            <person name="Gargeya S."/>
            <person name="Fitzgerald M."/>
            <person name="Haas B."/>
            <person name="Abouelleil A."/>
            <person name="Alvarado L."/>
            <person name="Arachchi H.M."/>
            <person name="Berlin A.M."/>
            <person name="Chapman S.B."/>
            <person name="Dewar J."/>
            <person name="Goldberg J."/>
            <person name="Griggs A."/>
            <person name="Gujja S."/>
            <person name="Hansen M."/>
            <person name="Howarth C."/>
            <person name="Imamovic A."/>
            <person name="Larimer J."/>
            <person name="McCowan C."/>
            <person name="Murphy C."/>
            <person name="Neiman D."/>
            <person name="Pearson M."/>
            <person name="Priest M."/>
            <person name="Roberts A."/>
            <person name="Saif S."/>
            <person name="Shea T."/>
            <person name="Sisk P."/>
            <person name="Sykes S."/>
            <person name="Wortman J."/>
            <person name="Nusbaum C."/>
            <person name="Birren B."/>
        </authorList>
    </citation>
    <scope>NUCLEOTIDE SEQUENCE [LARGE SCALE GENOMIC DNA]</scope>
    <source>
        <strain evidence="7 8">PRA339</strain>
    </source>
</reference>
<gene>
    <name evidence="7" type="ORF">H312_00308</name>
</gene>
<evidence type="ECO:0000256" key="1">
    <source>
        <dbReference type="ARBA" id="ARBA00010537"/>
    </source>
</evidence>
<evidence type="ECO:0000256" key="3">
    <source>
        <dbReference type="ARBA" id="ARBA00023274"/>
    </source>
</evidence>
<evidence type="ECO:0000259" key="6">
    <source>
        <dbReference type="Pfam" id="PF03946"/>
    </source>
</evidence>
<evidence type="ECO:0000313" key="7">
    <source>
        <dbReference type="EMBL" id="KCZ82285.1"/>
    </source>
</evidence>
<protein>
    <recommendedName>
        <fullName evidence="9">60S ribosomal protein L12</fullName>
    </recommendedName>
</protein>
<comment type="similarity">
    <text evidence="1 4">Belongs to the universal ribosomal protein uL11 family.</text>
</comment>
<dbReference type="Pfam" id="PF00298">
    <property type="entry name" value="Ribosomal_L11"/>
    <property type="match status" value="1"/>
</dbReference>
<sequence>MDKAKVQQLKDDGFKILTLKVIGGEMPGPTLAQKAGPLGLNGKQIGEEIKKATAEFKGIKLHVMLIVKDRKATIELIPGTGALILKALREPVRDRKKVKNVLHNGSISMEDVLQIARIKKPLSNSNSFAGTVKEILGTCTSVGCKIEGKLPKQVIEDINSGLLNLPAQ</sequence>
<dbReference type="OrthoDB" id="1478556at2759"/>
<dbReference type="Gene3D" id="1.10.10.250">
    <property type="entry name" value="Ribosomal protein L11, C-terminal domain"/>
    <property type="match status" value="1"/>
</dbReference>
<evidence type="ECO:0000256" key="2">
    <source>
        <dbReference type="ARBA" id="ARBA00022980"/>
    </source>
</evidence>
<keyword evidence="8" id="KW-1185">Reference proteome</keyword>
<dbReference type="GO" id="GO:0070180">
    <property type="term" value="F:large ribosomal subunit rRNA binding"/>
    <property type="evidence" value="ECO:0007669"/>
    <property type="project" value="TreeGrafter"/>
</dbReference>
<keyword evidence="2 4" id="KW-0689">Ribosomal protein</keyword>
<name>A0A059F503_9MICR</name>
<keyword evidence="3 4" id="KW-0687">Ribonucleoprotein</keyword>
<dbReference type="InterPro" id="IPR036796">
    <property type="entry name" value="Ribosomal_uL11_N_sf"/>
</dbReference>
<dbReference type="GO" id="GO:0022625">
    <property type="term" value="C:cytosolic large ribosomal subunit"/>
    <property type="evidence" value="ECO:0007669"/>
    <property type="project" value="TreeGrafter"/>
</dbReference>
<dbReference type="GO" id="GO:0003735">
    <property type="term" value="F:structural constituent of ribosome"/>
    <property type="evidence" value="ECO:0007669"/>
    <property type="project" value="InterPro"/>
</dbReference>
<dbReference type="Proteomes" id="UP000030655">
    <property type="component" value="Unassembled WGS sequence"/>
</dbReference>
<reference evidence="8" key="1">
    <citation type="submission" date="2013-02" db="EMBL/GenBank/DDBJ databases">
        <authorList>
            <consortium name="The Broad Institute Genome Sequencing Platform"/>
            <person name="Cuomo C."/>
            <person name="Becnel J."/>
            <person name="Sanscrainte N."/>
            <person name="Walker B."/>
            <person name="Young S.K."/>
            <person name="Zeng Q."/>
            <person name="Gargeya S."/>
            <person name="Fitzgerald M."/>
            <person name="Haas B."/>
            <person name="Abouelleil A."/>
            <person name="Alvarado L."/>
            <person name="Arachchi H.M."/>
            <person name="Berlin A.M."/>
            <person name="Chapman S.B."/>
            <person name="Dewar J."/>
            <person name="Goldberg J."/>
            <person name="Griggs A."/>
            <person name="Gujja S."/>
            <person name="Hansen M."/>
            <person name="Howarth C."/>
            <person name="Imamovic A."/>
            <person name="Larimer J."/>
            <person name="McCowan C."/>
            <person name="Murphy C."/>
            <person name="Neiman D."/>
            <person name="Pearson M."/>
            <person name="Priest M."/>
            <person name="Roberts A."/>
            <person name="Saif S."/>
            <person name="Shea T."/>
            <person name="Sisk P."/>
            <person name="Sykes S."/>
            <person name="Wortman J."/>
            <person name="Nusbaum C."/>
            <person name="Birren B."/>
        </authorList>
    </citation>
    <scope>NUCLEOTIDE SEQUENCE [LARGE SCALE GENOMIC DNA]</scope>
    <source>
        <strain evidence="8">PRA339</strain>
    </source>
</reference>
<dbReference type="AlphaFoldDB" id="A0A059F503"/>
<organism evidence="7 8">
    <name type="scientific">Anncaliia algerae PRA339</name>
    <dbReference type="NCBI Taxonomy" id="1288291"/>
    <lineage>
        <taxon>Eukaryota</taxon>
        <taxon>Fungi</taxon>
        <taxon>Fungi incertae sedis</taxon>
        <taxon>Microsporidia</taxon>
        <taxon>Tubulinosematoidea</taxon>
        <taxon>Tubulinosematidae</taxon>
        <taxon>Anncaliia</taxon>
    </lineage>
</organism>
<dbReference type="PANTHER" id="PTHR11661">
    <property type="entry name" value="60S RIBOSOMAL PROTEIN L12"/>
    <property type="match status" value="1"/>
</dbReference>
<dbReference type="SMART" id="SM00649">
    <property type="entry name" value="RL11"/>
    <property type="match status" value="1"/>
</dbReference>
<dbReference type="GO" id="GO:0006412">
    <property type="term" value="P:translation"/>
    <property type="evidence" value="ECO:0007669"/>
    <property type="project" value="InterPro"/>
</dbReference>
<evidence type="ECO:0000313" key="8">
    <source>
        <dbReference type="Proteomes" id="UP000030655"/>
    </source>
</evidence>
<dbReference type="HOGENOM" id="CLU_074237_5_0_1"/>
<dbReference type="SUPFAM" id="SSF54747">
    <property type="entry name" value="Ribosomal L11/L12e N-terminal domain"/>
    <property type="match status" value="1"/>
</dbReference>
<dbReference type="InterPro" id="IPR020784">
    <property type="entry name" value="Ribosomal_uL11_N"/>
</dbReference>
<dbReference type="PANTHER" id="PTHR11661:SF2">
    <property type="entry name" value="LARGE RIBOSOMAL SUBUNIT PROTEIN UL11"/>
    <property type="match status" value="1"/>
</dbReference>
<dbReference type="EMBL" id="KK365131">
    <property type="protein sequence ID" value="KCZ82285.1"/>
    <property type="molecule type" value="Genomic_DNA"/>
</dbReference>
<evidence type="ECO:0008006" key="9">
    <source>
        <dbReference type="Google" id="ProtNLM"/>
    </source>
</evidence>